<keyword evidence="5 10" id="KW-0732">Signal</keyword>
<dbReference type="EMBL" id="JANBQB010000589">
    <property type="protein sequence ID" value="KAJ1974929.1"/>
    <property type="molecule type" value="Genomic_DNA"/>
</dbReference>
<evidence type="ECO:0000256" key="9">
    <source>
        <dbReference type="SAM" id="Phobius"/>
    </source>
</evidence>
<dbReference type="InterPro" id="IPR036249">
    <property type="entry name" value="Thioredoxin-like_sf"/>
</dbReference>
<evidence type="ECO:0000256" key="6">
    <source>
        <dbReference type="ARBA" id="ARBA00022824"/>
    </source>
</evidence>
<dbReference type="Proteomes" id="UP001151582">
    <property type="component" value="Unassembled WGS sequence"/>
</dbReference>
<name>A0A9W8AYR3_9FUNG</name>
<dbReference type="Pfam" id="PF04756">
    <property type="entry name" value="OST3_OST6"/>
    <property type="match status" value="1"/>
</dbReference>
<comment type="similarity">
    <text evidence="3">Belongs to the OST3/OST6 family.</text>
</comment>
<organism evidence="11 12">
    <name type="scientific">Dimargaris verticillata</name>
    <dbReference type="NCBI Taxonomy" id="2761393"/>
    <lineage>
        <taxon>Eukaryota</taxon>
        <taxon>Fungi</taxon>
        <taxon>Fungi incertae sedis</taxon>
        <taxon>Zoopagomycota</taxon>
        <taxon>Kickxellomycotina</taxon>
        <taxon>Dimargaritomycetes</taxon>
        <taxon>Dimargaritales</taxon>
        <taxon>Dimargaritaceae</taxon>
        <taxon>Dimargaris</taxon>
    </lineage>
</organism>
<comment type="function">
    <text evidence="1">Subunit of the oligosaccharyl transferase (OST) complex that catalyzes the initial transfer of a defined glycan (Glc(3)Man(9)GlcNAc(2) in eukaryotes) from the lipid carrier dolichol-pyrophosphate to an asparagine residue within an Asn-X-Ser/Thr consensus motif in nascent polypeptide chains, the first step in protein N-glycosylation. N-glycosylation occurs cotranslationally and the complex associates with the Sec61 complex at the channel-forming translocon complex that mediates protein translocation across the endoplasmic reticulum (ER). All subunits are required for a maximal enzyme activity.</text>
</comment>
<feature type="transmembrane region" description="Helical" evidence="9">
    <location>
        <begin position="210"/>
        <end position="231"/>
    </location>
</feature>
<keyword evidence="11" id="KW-0808">Transferase</keyword>
<dbReference type="Gene3D" id="3.40.30.10">
    <property type="entry name" value="Glutaredoxin"/>
    <property type="match status" value="1"/>
</dbReference>
<dbReference type="GO" id="GO:0016740">
    <property type="term" value="F:transferase activity"/>
    <property type="evidence" value="ECO:0007669"/>
    <property type="project" value="UniProtKB-KW"/>
</dbReference>
<sequence>MRCLIRILALCWALVALAASESLLADLKKRRDASPVLAIDTAQFDQIVANPTRSYAVLVLFTSLGKRYQCEPCSRYKSEFELVARSWLKTAPANVRDQLFFLSGDVDDMHPIFNRFGIQSIPLPYYFPPGANATPNGWATQPQSLDLNRVGLAAEDTVAYMQSHLHLPLQLARPFNWRKIGLVALASVVGLLALALVIPRLSLTAVGKNFWSSACIVFVLMMCCGFMFVRIRGAPYSVNGPGNQPIYVLRQLQSQLGIEIQILASLYAVCGACCVALTSRVPRIADPLKRNAAVVVVTLVLILTYSFTISIYAMKNPAYPFRLLL</sequence>
<dbReference type="PANTHER" id="PTHR12692">
    <property type="entry name" value="DOLICHYL-DIPHOSPHOOLIGOSACCHARIDE--PROTEIN GLYCOSYLTRANSFERASE-RELATED"/>
    <property type="match status" value="1"/>
</dbReference>
<proteinExistence type="inferred from homology"/>
<evidence type="ECO:0000256" key="8">
    <source>
        <dbReference type="ARBA" id="ARBA00023136"/>
    </source>
</evidence>
<keyword evidence="7 9" id="KW-1133">Transmembrane helix</keyword>
<accession>A0A9W8AYR3</accession>
<evidence type="ECO:0000256" key="3">
    <source>
        <dbReference type="ARBA" id="ARBA00009561"/>
    </source>
</evidence>
<comment type="caution">
    <text evidence="11">The sequence shown here is derived from an EMBL/GenBank/DDBJ whole genome shotgun (WGS) entry which is preliminary data.</text>
</comment>
<evidence type="ECO:0000256" key="1">
    <source>
        <dbReference type="ARBA" id="ARBA00002791"/>
    </source>
</evidence>
<protein>
    <submittedName>
        <fullName evidence="11">Oligosaccharyl transferase subunit ost3/OST6</fullName>
    </submittedName>
</protein>
<keyword evidence="8 9" id="KW-0472">Membrane</keyword>
<dbReference type="SUPFAM" id="SSF52833">
    <property type="entry name" value="Thioredoxin-like"/>
    <property type="match status" value="1"/>
</dbReference>
<keyword evidence="12" id="KW-1185">Reference proteome</keyword>
<dbReference type="GO" id="GO:0018279">
    <property type="term" value="P:protein N-linked glycosylation via asparagine"/>
    <property type="evidence" value="ECO:0007669"/>
    <property type="project" value="TreeGrafter"/>
</dbReference>
<evidence type="ECO:0000313" key="12">
    <source>
        <dbReference type="Proteomes" id="UP001151582"/>
    </source>
</evidence>
<evidence type="ECO:0000313" key="11">
    <source>
        <dbReference type="EMBL" id="KAJ1974929.1"/>
    </source>
</evidence>
<feature type="transmembrane region" description="Helical" evidence="9">
    <location>
        <begin position="260"/>
        <end position="279"/>
    </location>
</feature>
<reference evidence="11" key="1">
    <citation type="submission" date="2022-07" db="EMBL/GenBank/DDBJ databases">
        <title>Phylogenomic reconstructions and comparative analyses of Kickxellomycotina fungi.</title>
        <authorList>
            <person name="Reynolds N.K."/>
            <person name="Stajich J.E."/>
            <person name="Barry K."/>
            <person name="Grigoriev I.V."/>
            <person name="Crous P."/>
            <person name="Smith M.E."/>
        </authorList>
    </citation>
    <scope>NUCLEOTIDE SEQUENCE</scope>
    <source>
        <strain evidence="11">RSA 567</strain>
    </source>
</reference>
<feature type="signal peptide" evidence="10">
    <location>
        <begin position="1"/>
        <end position="18"/>
    </location>
</feature>
<keyword evidence="4 9" id="KW-0812">Transmembrane</keyword>
<evidence type="ECO:0000256" key="4">
    <source>
        <dbReference type="ARBA" id="ARBA00022692"/>
    </source>
</evidence>
<dbReference type="OrthoDB" id="67566at2759"/>
<dbReference type="GO" id="GO:0008250">
    <property type="term" value="C:oligosaccharyltransferase complex"/>
    <property type="evidence" value="ECO:0007669"/>
    <property type="project" value="TreeGrafter"/>
</dbReference>
<dbReference type="PANTHER" id="PTHR12692:SF0">
    <property type="entry name" value="GH11935P"/>
    <property type="match status" value="1"/>
</dbReference>
<gene>
    <name evidence="11" type="primary">OST3</name>
    <name evidence="11" type="ORF">H4R34_004532</name>
</gene>
<dbReference type="AlphaFoldDB" id="A0A9W8AYR3"/>
<dbReference type="InterPro" id="IPR021149">
    <property type="entry name" value="OligosaccharylTrfase_OST3/OST6"/>
</dbReference>
<feature type="transmembrane region" description="Helical" evidence="9">
    <location>
        <begin position="291"/>
        <end position="314"/>
    </location>
</feature>
<feature type="chain" id="PRO_5040904706" evidence="10">
    <location>
        <begin position="19"/>
        <end position="325"/>
    </location>
</feature>
<evidence type="ECO:0000256" key="7">
    <source>
        <dbReference type="ARBA" id="ARBA00022989"/>
    </source>
</evidence>
<evidence type="ECO:0000256" key="10">
    <source>
        <dbReference type="SAM" id="SignalP"/>
    </source>
</evidence>
<keyword evidence="6" id="KW-0256">Endoplasmic reticulum</keyword>
<feature type="transmembrane region" description="Helical" evidence="9">
    <location>
        <begin position="180"/>
        <end position="198"/>
    </location>
</feature>
<evidence type="ECO:0000256" key="2">
    <source>
        <dbReference type="ARBA" id="ARBA00004477"/>
    </source>
</evidence>
<comment type="subcellular location">
    <subcellularLocation>
        <location evidence="2">Endoplasmic reticulum membrane</location>
        <topology evidence="2">Multi-pass membrane protein</topology>
    </subcellularLocation>
</comment>
<evidence type="ECO:0000256" key="5">
    <source>
        <dbReference type="ARBA" id="ARBA00022729"/>
    </source>
</evidence>